<dbReference type="Pfam" id="PF07693">
    <property type="entry name" value="KAP_NTPase"/>
    <property type="match status" value="1"/>
</dbReference>
<feature type="domain" description="KAP NTPase" evidence="2">
    <location>
        <begin position="198"/>
        <end position="474"/>
    </location>
</feature>
<sequence>MKNKVSTFSIPTLIFCLILVFRNSIIIFANSYLVNPIFSLIEQSISIDIAVVLITLISGLYYFYKFRKEITICSFRISILALIITIYLFCRNSEQWKFTSFSFNSHLFYFDTILMLGFIELTIQLRKASLKFIDKHPTWKSVFIFIEKYKKRSFSISKYKQLKRWIIQRKKKKDIESIQPFIYDNPTLDDDYKRRDYANNICDKLISTYNSSHKSNSKESLPSFTVGISGDWGSGKTSFLKLMKSYLENNNQICYDFSPWLCNSSNEVISEFFKMLRKKLSPYNGNISKTSSNYLRSLVQTDDHWFSKVFSLFMSDKEPSGEEYDKLNEDIKNINKPVFIFIDDLDRLNADEMKEVFNLIRNTANFTNTFFILAYDREYVYNIIKNNGIKKSEHYLDKFINLDIELPMYDSNLIHKIIIDLISKSIKQENHCKQIIDFLNSQYNPLFVYNGIQWINNYFPSIRDIKRFINLFNSSLYSFEYSNNNNDINALDLFILELLKLRHRYFYNILKQSPANILKNENNKYIIKDNYKDDIKEISINYFSKEKNEETKEKEESSFIKFLKKINSSANEEECTKISLLLNELFVLKFYEDQNSLCYNANYNRYFSFRLDDKSISNLEFISIVNKENVLESFAELVSSGKGESLYHNLKFLLPSDLVPVTSVLDAICSYSNLKDKDNFAYDNFDMIDLWIEDSNDTLLFSVYKLFNIKFYINLNLEDDKNEYKNKLYNWFAINSFLIHKAIFIKYLCDNSELNNNNPKKQNIFSISEIKKLGYIVINNYFINYHTTKNRTFQRMIPFLKQNLICNEIIKNSPYDF</sequence>
<name>A0A644XI45_9ZZZZ</name>
<dbReference type="PANTHER" id="PTHR22674:SF6">
    <property type="entry name" value="NTPASE KAP FAMILY P-LOOP DOMAIN-CONTAINING PROTEIN 1"/>
    <property type="match status" value="1"/>
</dbReference>
<gene>
    <name evidence="3" type="ORF">SDC9_60133</name>
</gene>
<feature type="transmembrane region" description="Helical" evidence="1">
    <location>
        <begin position="45"/>
        <end position="63"/>
    </location>
</feature>
<evidence type="ECO:0000256" key="1">
    <source>
        <dbReference type="SAM" id="Phobius"/>
    </source>
</evidence>
<feature type="transmembrane region" description="Helical" evidence="1">
    <location>
        <begin position="70"/>
        <end position="89"/>
    </location>
</feature>
<proteinExistence type="predicted"/>
<dbReference type="InterPro" id="IPR027417">
    <property type="entry name" value="P-loop_NTPase"/>
</dbReference>
<organism evidence="3">
    <name type="scientific">bioreactor metagenome</name>
    <dbReference type="NCBI Taxonomy" id="1076179"/>
    <lineage>
        <taxon>unclassified sequences</taxon>
        <taxon>metagenomes</taxon>
        <taxon>ecological metagenomes</taxon>
    </lineage>
</organism>
<accession>A0A644XI45</accession>
<dbReference type="InterPro" id="IPR052754">
    <property type="entry name" value="NTPase_KAP_P-loop"/>
</dbReference>
<evidence type="ECO:0000313" key="3">
    <source>
        <dbReference type="EMBL" id="MPM13774.1"/>
    </source>
</evidence>
<reference evidence="3" key="1">
    <citation type="submission" date="2019-08" db="EMBL/GenBank/DDBJ databases">
        <authorList>
            <person name="Kucharzyk K."/>
            <person name="Murdoch R.W."/>
            <person name="Higgins S."/>
            <person name="Loffler F."/>
        </authorList>
    </citation>
    <scope>NUCLEOTIDE SEQUENCE</scope>
</reference>
<dbReference type="SUPFAM" id="SSF52540">
    <property type="entry name" value="P-loop containing nucleoside triphosphate hydrolases"/>
    <property type="match status" value="1"/>
</dbReference>
<dbReference type="AlphaFoldDB" id="A0A644XI45"/>
<dbReference type="EMBL" id="VSSQ01002170">
    <property type="protein sequence ID" value="MPM13774.1"/>
    <property type="molecule type" value="Genomic_DNA"/>
</dbReference>
<feature type="transmembrane region" description="Helical" evidence="1">
    <location>
        <begin position="12"/>
        <end position="33"/>
    </location>
</feature>
<keyword evidence="1" id="KW-0812">Transmembrane</keyword>
<protein>
    <recommendedName>
        <fullName evidence="2">KAP NTPase domain-containing protein</fullName>
    </recommendedName>
</protein>
<dbReference type="Gene3D" id="3.40.50.300">
    <property type="entry name" value="P-loop containing nucleotide triphosphate hydrolases"/>
    <property type="match status" value="1"/>
</dbReference>
<comment type="caution">
    <text evidence="3">The sequence shown here is derived from an EMBL/GenBank/DDBJ whole genome shotgun (WGS) entry which is preliminary data.</text>
</comment>
<dbReference type="PANTHER" id="PTHR22674">
    <property type="entry name" value="NTPASE, KAP FAMILY P-LOOP DOMAIN-CONTAINING 1"/>
    <property type="match status" value="1"/>
</dbReference>
<evidence type="ECO:0000259" key="2">
    <source>
        <dbReference type="Pfam" id="PF07693"/>
    </source>
</evidence>
<keyword evidence="1" id="KW-0472">Membrane</keyword>
<keyword evidence="1" id="KW-1133">Transmembrane helix</keyword>
<dbReference type="InterPro" id="IPR011646">
    <property type="entry name" value="KAP_P-loop"/>
</dbReference>